<proteinExistence type="predicted"/>
<sequence>MPLEDLFGFGDFTEDTNSKSGAQNLSIQSVSEMCIKYLSNIYPINESSHEHADSYNKLDNNGDLTTPMCSLNLKELLSMIQDEFKKPNQFDSKTKIPTESISEILKRLNNILDGDSLVQNFQTN</sequence>
<dbReference type="VEuPathDB" id="MicrosporidiaDB:EDEG_02921"/>
<organism evidence="1 2">
    <name type="scientific">Edhazardia aedis (strain USNM 41457)</name>
    <name type="common">Microsporidian parasite</name>
    <dbReference type="NCBI Taxonomy" id="1003232"/>
    <lineage>
        <taxon>Eukaryota</taxon>
        <taxon>Fungi</taxon>
        <taxon>Fungi incertae sedis</taxon>
        <taxon>Microsporidia</taxon>
        <taxon>Edhazardia</taxon>
    </lineage>
</organism>
<protein>
    <submittedName>
        <fullName evidence="1">Uncharacterized protein</fullName>
    </submittedName>
</protein>
<dbReference type="AlphaFoldDB" id="J9D584"/>
<accession>J9D584</accession>
<gene>
    <name evidence="1" type="ORF">EDEG_02921</name>
</gene>
<comment type="caution">
    <text evidence="1">The sequence shown here is derived from an EMBL/GenBank/DDBJ whole genome shotgun (WGS) entry which is preliminary data.</text>
</comment>
<dbReference type="EMBL" id="AFBI03000060">
    <property type="protein sequence ID" value="EJW02689.1"/>
    <property type="molecule type" value="Genomic_DNA"/>
</dbReference>
<dbReference type="Proteomes" id="UP000003163">
    <property type="component" value="Unassembled WGS sequence"/>
</dbReference>
<reference evidence="2" key="2">
    <citation type="submission" date="2015-07" db="EMBL/GenBank/DDBJ databases">
        <title>Contrasting host-pathogen interactions and genome evolution in two generalist and specialist microsporidian pathogens of mosquitoes.</title>
        <authorList>
            <consortium name="The Broad Institute Genomics Platform"/>
            <consortium name="The Broad Institute Genome Sequencing Center for Infectious Disease"/>
            <person name="Cuomo C.A."/>
            <person name="Sanscrainte N.D."/>
            <person name="Goldberg J.M."/>
            <person name="Heiman D."/>
            <person name="Young S."/>
            <person name="Zeng Q."/>
            <person name="Becnel J.J."/>
            <person name="Birren B.W."/>
        </authorList>
    </citation>
    <scope>NUCLEOTIDE SEQUENCE [LARGE SCALE GENOMIC DNA]</scope>
    <source>
        <strain evidence="2">USNM 41457</strain>
    </source>
</reference>
<evidence type="ECO:0000313" key="1">
    <source>
        <dbReference type="EMBL" id="EJW02689.1"/>
    </source>
</evidence>
<evidence type="ECO:0000313" key="2">
    <source>
        <dbReference type="Proteomes" id="UP000003163"/>
    </source>
</evidence>
<dbReference type="HOGENOM" id="CLU_2003884_0_0_1"/>
<name>J9D584_EDHAE</name>
<keyword evidence="2" id="KW-1185">Reference proteome</keyword>
<dbReference type="InParanoid" id="J9D584"/>
<reference evidence="1 2" key="1">
    <citation type="submission" date="2011-08" db="EMBL/GenBank/DDBJ databases">
        <authorList>
            <person name="Liu Z.J."/>
            <person name="Shi F.L."/>
            <person name="Lu J.Q."/>
            <person name="Li M."/>
            <person name="Wang Z.L."/>
        </authorList>
    </citation>
    <scope>NUCLEOTIDE SEQUENCE [LARGE SCALE GENOMIC DNA]</scope>
    <source>
        <strain evidence="1 2">USNM 41457</strain>
    </source>
</reference>